<sequence length="61" mass="6957">LYASLNIHTSFPELLGLPLDLVRTLVIMRDLKINIRGCAIESFYEWETLDRAVAGRREPLG</sequence>
<reference evidence="1" key="1">
    <citation type="submission" date="2023-03" db="EMBL/GenBank/DDBJ databases">
        <title>Massive genome expansion in bonnet fungi (Mycena s.s.) driven by repeated elements and novel gene families across ecological guilds.</title>
        <authorList>
            <consortium name="Lawrence Berkeley National Laboratory"/>
            <person name="Harder C.B."/>
            <person name="Miyauchi S."/>
            <person name="Viragh M."/>
            <person name="Kuo A."/>
            <person name="Thoen E."/>
            <person name="Andreopoulos B."/>
            <person name="Lu D."/>
            <person name="Skrede I."/>
            <person name="Drula E."/>
            <person name="Henrissat B."/>
            <person name="Morin E."/>
            <person name="Kohler A."/>
            <person name="Barry K."/>
            <person name="LaButti K."/>
            <person name="Morin E."/>
            <person name="Salamov A."/>
            <person name="Lipzen A."/>
            <person name="Mereny Z."/>
            <person name="Hegedus B."/>
            <person name="Baldrian P."/>
            <person name="Stursova M."/>
            <person name="Weitz H."/>
            <person name="Taylor A."/>
            <person name="Grigoriev I.V."/>
            <person name="Nagy L.G."/>
            <person name="Martin F."/>
            <person name="Kauserud H."/>
        </authorList>
    </citation>
    <scope>NUCLEOTIDE SEQUENCE</scope>
    <source>
        <strain evidence="1">CBHHK002</strain>
    </source>
</reference>
<dbReference type="AlphaFoldDB" id="A0AAD7A5N0"/>
<keyword evidence="2" id="KW-1185">Reference proteome</keyword>
<gene>
    <name evidence="1" type="ORF">DFH08DRAFT_626434</name>
</gene>
<protein>
    <submittedName>
        <fullName evidence="1">Uncharacterized protein</fullName>
    </submittedName>
</protein>
<feature type="non-terminal residue" evidence="1">
    <location>
        <position position="61"/>
    </location>
</feature>
<comment type="caution">
    <text evidence="1">The sequence shown here is derived from an EMBL/GenBank/DDBJ whole genome shotgun (WGS) entry which is preliminary data.</text>
</comment>
<organism evidence="1 2">
    <name type="scientific">Mycena albidolilacea</name>
    <dbReference type="NCBI Taxonomy" id="1033008"/>
    <lineage>
        <taxon>Eukaryota</taxon>
        <taxon>Fungi</taxon>
        <taxon>Dikarya</taxon>
        <taxon>Basidiomycota</taxon>
        <taxon>Agaricomycotina</taxon>
        <taxon>Agaricomycetes</taxon>
        <taxon>Agaricomycetidae</taxon>
        <taxon>Agaricales</taxon>
        <taxon>Marasmiineae</taxon>
        <taxon>Mycenaceae</taxon>
        <taxon>Mycena</taxon>
    </lineage>
</organism>
<dbReference type="EMBL" id="JARIHO010000015">
    <property type="protein sequence ID" value="KAJ7349921.1"/>
    <property type="molecule type" value="Genomic_DNA"/>
</dbReference>
<proteinExistence type="predicted"/>
<evidence type="ECO:0000313" key="2">
    <source>
        <dbReference type="Proteomes" id="UP001218218"/>
    </source>
</evidence>
<feature type="non-terminal residue" evidence="1">
    <location>
        <position position="1"/>
    </location>
</feature>
<evidence type="ECO:0000313" key="1">
    <source>
        <dbReference type="EMBL" id="KAJ7349921.1"/>
    </source>
</evidence>
<name>A0AAD7A5N0_9AGAR</name>
<accession>A0AAD7A5N0</accession>
<dbReference type="Proteomes" id="UP001218218">
    <property type="component" value="Unassembled WGS sequence"/>
</dbReference>